<evidence type="ECO:0000313" key="2">
    <source>
        <dbReference type="Proteomes" id="UP000467105"/>
    </source>
</evidence>
<organism evidence="1 2">
    <name type="scientific">Mycobacterium parmense</name>
    <dbReference type="NCBI Taxonomy" id="185642"/>
    <lineage>
        <taxon>Bacteria</taxon>
        <taxon>Bacillati</taxon>
        <taxon>Actinomycetota</taxon>
        <taxon>Actinomycetes</taxon>
        <taxon>Mycobacteriales</taxon>
        <taxon>Mycobacteriaceae</taxon>
        <taxon>Mycobacterium</taxon>
        <taxon>Mycobacterium simiae complex</taxon>
    </lineage>
</organism>
<protein>
    <submittedName>
        <fullName evidence="1">Uncharacterized protein</fullName>
    </submittedName>
</protein>
<name>A0A7I7YTZ3_9MYCO</name>
<sequence length="79" mass="8638">MTAAKTAKVVVRQPFKVTQAGVDYWPGDTAAVPPRVAQEWTKLGFTKLFDAAAEPASDTDPTEPAQPKTTAPKPSRRWR</sequence>
<dbReference type="AlphaFoldDB" id="A0A7I7YTZ3"/>
<dbReference type="EMBL" id="AP022614">
    <property type="protein sequence ID" value="BBZ44737.1"/>
    <property type="molecule type" value="Genomic_DNA"/>
</dbReference>
<evidence type="ECO:0000313" key="1">
    <source>
        <dbReference type="EMBL" id="BBZ44737.1"/>
    </source>
</evidence>
<accession>A0A7I7YTZ3</accession>
<proteinExistence type="predicted"/>
<dbReference type="OrthoDB" id="9903307at2"/>
<dbReference type="RefSeq" id="WP_085267273.1">
    <property type="nucleotide sequence ID" value="NZ_AP022614.1"/>
</dbReference>
<keyword evidence="2" id="KW-1185">Reference proteome</keyword>
<reference evidence="1 2" key="1">
    <citation type="journal article" date="2019" name="Emerg. Microbes Infect.">
        <title>Comprehensive subspecies identification of 175 nontuberculous mycobacteria species based on 7547 genomic profiles.</title>
        <authorList>
            <person name="Matsumoto Y."/>
            <person name="Kinjo T."/>
            <person name="Motooka D."/>
            <person name="Nabeya D."/>
            <person name="Jung N."/>
            <person name="Uechi K."/>
            <person name="Horii T."/>
            <person name="Iida T."/>
            <person name="Fujita J."/>
            <person name="Nakamura S."/>
        </authorList>
    </citation>
    <scope>NUCLEOTIDE SEQUENCE [LARGE SCALE GENOMIC DNA]</scope>
    <source>
        <strain evidence="1 2">JCM 14742</strain>
    </source>
</reference>
<dbReference type="Proteomes" id="UP000467105">
    <property type="component" value="Chromosome"/>
</dbReference>
<gene>
    <name evidence="1" type="ORF">MPRM_20180</name>
</gene>